<proteinExistence type="predicted"/>
<dbReference type="InterPro" id="IPR020915">
    <property type="entry name" value="UPF0311"/>
</dbReference>
<dbReference type="Pfam" id="PF11578">
    <property type="entry name" value="DUF3237"/>
    <property type="match status" value="1"/>
</dbReference>
<reference evidence="2" key="1">
    <citation type="journal article" date="2017" name="Biotechnol. Biofuels">
        <title>Evaluation of environmental bacterial communities as a factor affecting the growth of duckweed Lemna minor.</title>
        <authorList>
            <person name="Ishizawa H."/>
            <person name="Kuroda M."/>
            <person name="Morikawa M."/>
            <person name="Ike M."/>
        </authorList>
    </citation>
    <scope>NUCLEOTIDE SEQUENCE [LARGE SCALE GENOMIC DNA]</scope>
    <source>
        <strain evidence="2">H3</strain>
    </source>
</reference>
<reference evidence="2" key="3">
    <citation type="journal article" date="2017" name="Plant Physiol. Biochem.">
        <title>Differential oxidative and antioxidative response of duckweed Lemna minor toward plant growth promoting/inhibiting bacteria.</title>
        <authorList>
            <person name="Ishizawa H."/>
            <person name="Kuroda M."/>
            <person name="Morikawa M."/>
            <person name="Ike M."/>
        </authorList>
    </citation>
    <scope>NUCLEOTIDE SEQUENCE [LARGE SCALE GENOMIC DNA]</scope>
    <source>
        <strain evidence="2">H3</strain>
    </source>
</reference>
<sequence length="125" mass="13532">MLYPITGGSVQGVGGISGRVLPGGFDNYCQGSNGIGSMDARYALQLDDGAVLLVHNRGFLHFSTEGAALEAAGVWPIPAELYHCRCQPEIRTGAGRYQWVNHQLFVGTVHYPLAERVEIAIYRLA</sequence>
<dbReference type="PANTHER" id="PTHR37315">
    <property type="entry name" value="UPF0311 PROTEIN BLR7842"/>
    <property type="match status" value="1"/>
</dbReference>
<dbReference type="Gene3D" id="2.40.160.20">
    <property type="match status" value="1"/>
</dbReference>
<keyword evidence="2" id="KW-1185">Reference proteome</keyword>
<gene>
    <name evidence="1" type="ORF">DLM_1570</name>
</gene>
<name>A0A3G9GEX3_9NEIS</name>
<dbReference type="KEGG" id="amah:DLM_1570"/>
<evidence type="ECO:0000313" key="2">
    <source>
        <dbReference type="Proteomes" id="UP000198290"/>
    </source>
</evidence>
<organism evidence="1 2">
    <name type="scientific">Aquitalea magnusonii</name>
    <dbReference type="NCBI Taxonomy" id="332411"/>
    <lineage>
        <taxon>Bacteria</taxon>
        <taxon>Pseudomonadati</taxon>
        <taxon>Pseudomonadota</taxon>
        <taxon>Betaproteobacteria</taxon>
        <taxon>Neisseriales</taxon>
        <taxon>Chromobacteriaceae</taxon>
        <taxon>Aquitalea</taxon>
    </lineage>
</organism>
<accession>A0A3G9GEX3</accession>
<evidence type="ECO:0000313" key="1">
    <source>
        <dbReference type="EMBL" id="BBF85189.1"/>
    </source>
</evidence>
<dbReference type="Proteomes" id="UP000198290">
    <property type="component" value="Chromosome"/>
</dbReference>
<dbReference type="AlphaFoldDB" id="A0A3G9GEX3"/>
<protein>
    <submittedName>
        <fullName evidence="1">Uncharacterized protein</fullName>
    </submittedName>
</protein>
<dbReference type="PANTHER" id="PTHR37315:SF1">
    <property type="entry name" value="UPF0311 PROTEIN BLR7842"/>
    <property type="match status" value="1"/>
</dbReference>
<dbReference type="EMBL" id="AP018823">
    <property type="protein sequence ID" value="BBF85189.1"/>
    <property type="molecule type" value="Genomic_DNA"/>
</dbReference>
<reference evidence="1 2" key="2">
    <citation type="journal article" date="2017" name="Genome Announc.">
        <title>Draft genome sequence of Aquitalea magnusonii strain H3, a plant growth-promoting bacterium of duckweed Lemna minor.</title>
        <authorList>
            <person name="Ishizawa H."/>
            <person name="Kuroda M."/>
            <person name="Ike M."/>
        </authorList>
    </citation>
    <scope>NUCLEOTIDE SEQUENCE [LARGE SCALE GENOMIC DNA]</scope>
    <source>
        <strain evidence="1 2">H3</strain>
    </source>
</reference>